<feature type="domain" description="Methyltransferase type 11" evidence="1">
    <location>
        <begin position="73"/>
        <end position="175"/>
    </location>
</feature>
<dbReference type="Proteomes" id="UP000237351">
    <property type="component" value="Chromosome"/>
</dbReference>
<protein>
    <recommendedName>
        <fullName evidence="1">Methyltransferase type 11 domain-containing protein</fullName>
    </recommendedName>
</protein>
<gene>
    <name evidence="2" type="ORF">GQ61_06835</name>
</gene>
<dbReference type="Gene3D" id="3.40.50.150">
    <property type="entry name" value="Vaccinia Virus protein VP39"/>
    <property type="match status" value="1"/>
</dbReference>
<dbReference type="InterPro" id="IPR013216">
    <property type="entry name" value="Methyltransf_11"/>
</dbReference>
<dbReference type="EMBL" id="CP008743">
    <property type="protein sequence ID" value="ARN85050.1"/>
    <property type="molecule type" value="Genomic_DNA"/>
</dbReference>
<dbReference type="AlphaFoldDB" id="A0A1W6N592"/>
<dbReference type="Pfam" id="PF08241">
    <property type="entry name" value="Methyltransf_11"/>
    <property type="match status" value="1"/>
</dbReference>
<name>A0A1W6N592_9PROT</name>
<evidence type="ECO:0000313" key="2">
    <source>
        <dbReference type="EMBL" id="ARN85050.1"/>
    </source>
</evidence>
<reference evidence="2 3" key="1">
    <citation type="submission" date="2014-06" db="EMBL/GenBank/DDBJ databases">
        <title>The genome of the endonuclear symbiont Nucleicultrix amoebiphila.</title>
        <authorList>
            <person name="Schulz F."/>
            <person name="Horn M."/>
        </authorList>
    </citation>
    <scope>NUCLEOTIDE SEQUENCE [LARGE SCALE GENOMIC DNA]</scope>
    <source>
        <strain evidence="2 3">FS5</strain>
    </source>
</reference>
<dbReference type="GO" id="GO:0008757">
    <property type="term" value="F:S-adenosylmethionine-dependent methyltransferase activity"/>
    <property type="evidence" value="ECO:0007669"/>
    <property type="project" value="InterPro"/>
</dbReference>
<evidence type="ECO:0000259" key="1">
    <source>
        <dbReference type="Pfam" id="PF08241"/>
    </source>
</evidence>
<dbReference type="OrthoDB" id="9777830at2"/>
<dbReference type="CDD" id="cd02440">
    <property type="entry name" value="AdoMet_MTases"/>
    <property type="match status" value="1"/>
</dbReference>
<evidence type="ECO:0000313" key="3">
    <source>
        <dbReference type="Proteomes" id="UP000237351"/>
    </source>
</evidence>
<sequence length="273" mass="32244">MSSVYKNVYYENWLDPTEEPSYFQYWNNPSKEESFDDFQKMEAHLSDIGLYKDLENILKYCKARNLKILGHGLDLAAGNLWATAYLLNNSNSIEKMLCLEFSKHRLLNLGPKLLNHYKVDKTKVQLILGNFYDLKLADESIDFVILSEALHHAGDPKKLLAQVYRVLKKNGVVILIGDLFISKTLYLKCFANYIISYAFFKIAPHVLKRKFNKFLEKKDFSINFRDLYFPPDQETGDHYFLRSEFHSFFKEFFWFKEFKSTKKNLLSFVLVKK</sequence>
<dbReference type="KEGG" id="naf:GQ61_06835"/>
<dbReference type="STRING" id="1414854.GQ61_06835"/>
<organism evidence="2 3">
    <name type="scientific">Candidatus Nucleicultrix amoebiphila FS5</name>
    <dbReference type="NCBI Taxonomy" id="1414854"/>
    <lineage>
        <taxon>Bacteria</taxon>
        <taxon>Pseudomonadati</taxon>
        <taxon>Pseudomonadota</taxon>
        <taxon>Alphaproteobacteria</taxon>
        <taxon>Holosporales</taxon>
        <taxon>Candidatus Nucleicultricaceae</taxon>
        <taxon>Candidatus Nucleicultrix</taxon>
    </lineage>
</organism>
<dbReference type="RefSeq" id="WP_085784568.1">
    <property type="nucleotide sequence ID" value="NZ_CP008743.1"/>
</dbReference>
<proteinExistence type="predicted"/>
<keyword evidence="3" id="KW-1185">Reference proteome</keyword>
<dbReference type="SUPFAM" id="SSF53335">
    <property type="entry name" value="S-adenosyl-L-methionine-dependent methyltransferases"/>
    <property type="match status" value="1"/>
</dbReference>
<dbReference type="InterPro" id="IPR029063">
    <property type="entry name" value="SAM-dependent_MTases_sf"/>
</dbReference>
<accession>A0A1W6N592</accession>